<evidence type="ECO:0000256" key="1">
    <source>
        <dbReference type="ARBA" id="ARBA00004651"/>
    </source>
</evidence>
<dbReference type="PANTHER" id="PTHR33908">
    <property type="entry name" value="MANNOSYLTRANSFERASE YKCB-RELATED"/>
    <property type="match status" value="1"/>
</dbReference>
<comment type="caution">
    <text evidence="9">The sequence shown here is derived from an EMBL/GenBank/DDBJ whole genome shotgun (WGS) entry which is preliminary data.</text>
</comment>
<keyword evidence="10" id="KW-1185">Reference proteome</keyword>
<evidence type="ECO:0000256" key="5">
    <source>
        <dbReference type="ARBA" id="ARBA00022692"/>
    </source>
</evidence>
<keyword evidence="7 8" id="KW-0472">Membrane</keyword>
<comment type="subcellular location">
    <subcellularLocation>
        <location evidence="1">Cell membrane</location>
        <topology evidence="1">Multi-pass membrane protein</topology>
    </subcellularLocation>
</comment>
<sequence length="497" mass="58734">MNIQKHIMNTFFRKGTGFFKNLPLFIILIFILSLCIIFIKPGHNWGDDFALYINQAKAITDGTIAIVKQNNQFSIDNSTIHTFSPTLAPWGWPIILSPFYYLFGLNIFVFKLLKCLFLVLFLYQFYRLINRRLDKTSSSLIVLYLGTSFRYIDNVNVVLTETPFLFFVTLSLNSIHNYKYEKYNLIKSIFLGLAIYFSFCIRSEGAMLGVALFFWQVRESFQYKSLKKPSMDYLKWLVMPYIIFISFYLLISSLLPSGFLSHFNDSHLVSVNHTLKAITFYIDKIRDMIYPGMNNFTYILITILFLIGLVTNFMKEIHTAIYLLLITITFLFWPFLEYRYLLMFFPFLIYFLALGVSYFDVFKSKLQPIHLVFVILILLNFYKIYSILDENKLTKQIGPENASSTEMFHFIKTNTKEKDVIIFFRPRAMTLYTGRQSAMIYRNWNDLLKIGDYLVLRRNLATYFQFPANKINALGFKDNLQYVYQNEEFIVFKIKKL</sequence>
<keyword evidence="5 8" id="KW-0812">Transmembrane</keyword>
<dbReference type="AlphaFoldDB" id="A0A4R0MU20"/>
<keyword evidence="3" id="KW-0328">Glycosyltransferase</keyword>
<dbReference type="OrthoDB" id="1491752at2"/>
<feature type="transmembrane region" description="Helical" evidence="8">
    <location>
        <begin position="99"/>
        <end position="123"/>
    </location>
</feature>
<accession>A0A4R0MU20</accession>
<evidence type="ECO:0000256" key="4">
    <source>
        <dbReference type="ARBA" id="ARBA00022679"/>
    </source>
</evidence>
<reference evidence="9 10" key="1">
    <citation type="submission" date="2019-02" db="EMBL/GenBank/DDBJ databases">
        <title>Pedobacter sp. RP-1-13 sp. nov., isolated from Arctic soil.</title>
        <authorList>
            <person name="Dahal R.H."/>
        </authorList>
    </citation>
    <scope>NUCLEOTIDE SEQUENCE [LARGE SCALE GENOMIC DNA]</scope>
    <source>
        <strain evidence="9 10">RP-1-13</strain>
    </source>
</reference>
<feature type="transmembrane region" description="Helical" evidence="8">
    <location>
        <begin position="369"/>
        <end position="388"/>
    </location>
</feature>
<proteinExistence type="predicted"/>
<dbReference type="EMBL" id="SJSK01000003">
    <property type="protein sequence ID" value="TCC90598.1"/>
    <property type="molecule type" value="Genomic_DNA"/>
</dbReference>
<dbReference type="GO" id="GO:0016763">
    <property type="term" value="F:pentosyltransferase activity"/>
    <property type="evidence" value="ECO:0007669"/>
    <property type="project" value="TreeGrafter"/>
</dbReference>
<feature type="transmembrane region" description="Helical" evidence="8">
    <location>
        <begin position="21"/>
        <end position="39"/>
    </location>
</feature>
<evidence type="ECO:0000313" key="9">
    <source>
        <dbReference type="EMBL" id="TCC90598.1"/>
    </source>
</evidence>
<protein>
    <submittedName>
        <fullName evidence="9">Uncharacterized protein</fullName>
    </submittedName>
</protein>
<dbReference type="PANTHER" id="PTHR33908:SF11">
    <property type="entry name" value="MEMBRANE PROTEIN"/>
    <property type="match status" value="1"/>
</dbReference>
<keyword evidence="2" id="KW-1003">Cell membrane</keyword>
<feature type="transmembrane region" description="Helical" evidence="8">
    <location>
        <begin position="342"/>
        <end position="362"/>
    </location>
</feature>
<dbReference type="GO" id="GO:0005886">
    <property type="term" value="C:plasma membrane"/>
    <property type="evidence" value="ECO:0007669"/>
    <property type="project" value="UniProtKB-SubCell"/>
</dbReference>
<dbReference type="Proteomes" id="UP000292884">
    <property type="component" value="Unassembled WGS sequence"/>
</dbReference>
<evidence type="ECO:0000256" key="2">
    <source>
        <dbReference type="ARBA" id="ARBA00022475"/>
    </source>
</evidence>
<dbReference type="InterPro" id="IPR050297">
    <property type="entry name" value="LipidA_mod_glycosyltrf_83"/>
</dbReference>
<evidence type="ECO:0000256" key="3">
    <source>
        <dbReference type="ARBA" id="ARBA00022676"/>
    </source>
</evidence>
<feature type="transmembrane region" description="Helical" evidence="8">
    <location>
        <begin position="189"/>
        <end position="215"/>
    </location>
</feature>
<feature type="transmembrane region" description="Helical" evidence="8">
    <location>
        <begin position="236"/>
        <end position="255"/>
    </location>
</feature>
<feature type="transmembrane region" description="Helical" evidence="8">
    <location>
        <begin position="320"/>
        <end position="336"/>
    </location>
</feature>
<gene>
    <name evidence="9" type="ORF">EZ428_15135</name>
</gene>
<evidence type="ECO:0000256" key="6">
    <source>
        <dbReference type="ARBA" id="ARBA00022989"/>
    </source>
</evidence>
<evidence type="ECO:0000256" key="7">
    <source>
        <dbReference type="ARBA" id="ARBA00023136"/>
    </source>
</evidence>
<keyword evidence="6 8" id="KW-1133">Transmembrane helix</keyword>
<evidence type="ECO:0000256" key="8">
    <source>
        <dbReference type="SAM" id="Phobius"/>
    </source>
</evidence>
<keyword evidence="4" id="KW-0808">Transferase</keyword>
<feature type="transmembrane region" description="Helical" evidence="8">
    <location>
        <begin position="296"/>
        <end position="313"/>
    </location>
</feature>
<dbReference type="GO" id="GO:0009103">
    <property type="term" value="P:lipopolysaccharide biosynthetic process"/>
    <property type="evidence" value="ECO:0007669"/>
    <property type="project" value="UniProtKB-ARBA"/>
</dbReference>
<name>A0A4R0MU20_9SPHI</name>
<evidence type="ECO:0000313" key="10">
    <source>
        <dbReference type="Proteomes" id="UP000292884"/>
    </source>
</evidence>
<organism evidence="9 10">
    <name type="scientific">Pedobacter frigiditerrae</name>
    <dbReference type="NCBI Taxonomy" id="2530452"/>
    <lineage>
        <taxon>Bacteria</taxon>
        <taxon>Pseudomonadati</taxon>
        <taxon>Bacteroidota</taxon>
        <taxon>Sphingobacteriia</taxon>
        <taxon>Sphingobacteriales</taxon>
        <taxon>Sphingobacteriaceae</taxon>
        <taxon>Pedobacter</taxon>
    </lineage>
</organism>